<dbReference type="Pfam" id="PF07070">
    <property type="entry name" value="Spo0M"/>
    <property type="match status" value="1"/>
</dbReference>
<proteinExistence type="predicted"/>
<feature type="compositionally biased region" description="Gly residues" evidence="1">
    <location>
        <begin position="327"/>
        <end position="341"/>
    </location>
</feature>
<sequence length="341" mass="35443">MGFGRLLPGAGLTVRTVLPNPSTRPGLTLPGRVTLVAGRSPATVEQLALSLVGRVEPADGSAEYVLTEFHRVLASGAFVLAADERRGLDVRVPVPWETPVTVINGHVYLNLRVALRAEVAVSPLLDRGDLRPVYVHPLPAQEGVLAALAELGFQLRQVGLLAGRLPGVDQRLPFHQRIGFWVAPLYGGPFNELEVTFLADPSGVEVIFTLDRRIAIAGAGHASISRFRVGHTGAADLDWLNVVDGWLRYAVARHTATGTAAAGYPVRAAPRRSGGRVRPSAREQTHPGPSGTDTPDSSPSAPEPQGPAGPSTPGGTDPGRGLRQTSGGEGGIGGGGGGSGT</sequence>
<comment type="caution">
    <text evidence="2">The sequence shown here is derived from an EMBL/GenBank/DDBJ whole genome shotgun (WGS) entry which is preliminary data.</text>
</comment>
<accession>A0ABU7S5J0</accession>
<evidence type="ECO:0000313" key="3">
    <source>
        <dbReference type="Proteomes" id="UP001332243"/>
    </source>
</evidence>
<dbReference type="PANTHER" id="PTHR40053">
    <property type="entry name" value="SPORULATION-CONTROL PROTEIN SPO0M"/>
    <property type="match status" value="1"/>
</dbReference>
<keyword evidence="3" id="KW-1185">Reference proteome</keyword>
<organism evidence="2 3">
    <name type="scientific">Plantactinospora sonchi</name>
    <dbReference type="NCBI Taxonomy" id="1544735"/>
    <lineage>
        <taxon>Bacteria</taxon>
        <taxon>Bacillati</taxon>
        <taxon>Actinomycetota</taxon>
        <taxon>Actinomycetes</taxon>
        <taxon>Micromonosporales</taxon>
        <taxon>Micromonosporaceae</taxon>
        <taxon>Plantactinospora</taxon>
    </lineage>
</organism>
<dbReference type="RefSeq" id="WP_331218784.1">
    <property type="nucleotide sequence ID" value="NZ_JAZGQK010000049.1"/>
</dbReference>
<dbReference type="Proteomes" id="UP001332243">
    <property type="component" value="Unassembled WGS sequence"/>
</dbReference>
<dbReference type="PANTHER" id="PTHR40053:SF1">
    <property type="entry name" value="SPORULATION-CONTROL PROTEIN SPO0M"/>
    <property type="match status" value="1"/>
</dbReference>
<dbReference type="EMBL" id="JAZGQK010000049">
    <property type="protein sequence ID" value="MEE6263992.1"/>
    <property type="molecule type" value="Genomic_DNA"/>
</dbReference>
<feature type="compositionally biased region" description="Low complexity" evidence="1">
    <location>
        <begin position="287"/>
        <end position="300"/>
    </location>
</feature>
<reference evidence="2 3" key="1">
    <citation type="submission" date="2024-01" db="EMBL/GenBank/DDBJ databases">
        <title>Genome insights into Plantactinospora sonchi sp. nov.</title>
        <authorList>
            <person name="Wang L."/>
        </authorList>
    </citation>
    <scope>NUCLEOTIDE SEQUENCE [LARGE SCALE GENOMIC DNA]</scope>
    <source>
        <strain evidence="2 3">NEAU-QY2</strain>
    </source>
</reference>
<evidence type="ECO:0000256" key="1">
    <source>
        <dbReference type="SAM" id="MobiDB-lite"/>
    </source>
</evidence>
<feature type="region of interest" description="Disordered" evidence="1">
    <location>
        <begin position="262"/>
        <end position="341"/>
    </location>
</feature>
<protein>
    <submittedName>
        <fullName evidence="2">Sporulation protein</fullName>
    </submittedName>
</protein>
<gene>
    <name evidence="2" type="ORF">V1633_36645</name>
</gene>
<dbReference type="InterPro" id="IPR009776">
    <property type="entry name" value="Spore_0_M"/>
</dbReference>
<name>A0ABU7S5J0_9ACTN</name>
<evidence type="ECO:0000313" key="2">
    <source>
        <dbReference type="EMBL" id="MEE6263992.1"/>
    </source>
</evidence>